<evidence type="ECO:0008006" key="4">
    <source>
        <dbReference type="Google" id="ProtNLM"/>
    </source>
</evidence>
<evidence type="ECO:0000313" key="3">
    <source>
        <dbReference type="Proteomes" id="UP001221686"/>
    </source>
</evidence>
<feature type="compositionally biased region" description="Basic and acidic residues" evidence="1">
    <location>
        <begin position="1"/>
        <end position="18"/>
    </location>
</feature>
<protein>
    <recommendedName>
        <fullName evidence="4">TIGR02646 family protein</fullName>
    </recommendedName>
</protein>
<dbReference type="EMBL" id="JAQNDL010000001">
    <property type="protein sequence ID" value="MDC0717743.1"/>
    <property type="molecule type" value="Genomic_DNA"/>
</dbReference>
<dbReference type="RefSeq" id="WP_272086227.1">
    <property type="nucleotide sequence ID" value="NZ_JAQNDL010000001.1"/>
</dbReference>
<evidence type="ECO:0000256" key="1">
    <source>
        <dbReference type="SAM" id="MobiDB-lite"/>
    </source>
</evidence>
<sequence>MKNIRKGREPAALTEHRQAGGSFEDPGPWKQELRRALVREQGAICCYCMNRIAVESLRIEHLRPQHEHRGQQLTHRNLLAACPGGQDNPTHEQRDIRHCDVRKGASPLVLDPIAGVEHRVRYGFVEGRVFGADAEAERDLDQVLGLNAPHLRQLRRRVIEGLVARLRKKYSDTKTWSRAALEREIDRWSSRDGQEFRPFCQVAVEFLRKQLPKARS</sequence>
<dbReference type="Gene3D" id="1.10.30.50">
    <property type="match status" value="1"/>
</dbReference>
<proteinExistence type="predicted"/>
<comment type="caution">
    <text evidence="2">The sequence shown here is derived from an EMBL/GenBank/DDBJ whole genome shotgun (WGS) entry which is preliminary data.</text>
</comment>
<feature type="region of interest" description="Disordered" evidence="1">
    <location>
        <begin position="1"/>
        <end position="27"/>
    </location>
</feature>
<reference evidence="2 3" key="1">
    <citation type="submission" date="2022-11" db="EMBL/GenBank/DDBJ databases">
        <title>Minimal conservation of predation-associated metabolite biosynthetic gene clusters underscores biosynthetic potential of Myxococcota including descriptions for ten novel species: Archangium lansinium sp. nov., Myxococcus landrumus sp. nov., Nannocystis bai.</title>
        <authorList>
            <person name="Ahearne A."/>
            <person name="Stevens C."/>
            <person name="Dowd S."/>
        </authorList>
    </citation>
    <scope>NUCLEOTIDE SEQUENCE [LARGE SCALE GENOMIC DNA]</scope>
    <source>
        <strain evidence="2 3">BB15-2</strain>
    </source>
</reference>
<name>A0ABT5DVT3_9BACT</name>
<keyword evidence="3" id="KW-1185">Reference proteome</keyword>
<dbReference type="Proteomes" id="UP001221686">
    <property type="component" value="Unassembled WGS sequence"/>
</dbReference>
<gene>
    <name evidence="2" type="ORF">POL25_12625</name>
</gene>
<evidence type="ECO:0000313" key="2">
    <source>
        <dbReference type="EMBL" id="MDC0717743.1"/>
    </source>
</evidence>
<accession>A0ABT5DVT3</accession>
<organism evidence="2 3">
    <name type="scientific">Nannocystis bainbridge</name>
    <dbReference type="NCBI Taxonomy" id="2995303"/>
    <lineage>
        <taxon>Bacteria</taxon>
        <taxon>Pseudomonadati</taxon>
        <taxon>Myxococcota</taxon>
        <taxon>Polyangia</taxon>
        <taxon>Nannocystales</taxon>
        <taxon>Nannocystaceae</taxon>
        <taxon>Nannocystis</taxon>
    </lineage>
</organism>